<keyword evidence="2" id="KW-1185">Reference proteome</keyword>
<dbReference type="STRING" id="1759059.ATE48_14535"/>
<dbReference type="Proteomes" id="UP000092498">
    <property type="component" value="Chromosome"/>
</dbReference>
<sequence length="93" mass="9596">MRSRHIQVGLQGAGVRANKIARAVHQYQIEEGLALASTGATLSSPAKGAAITCARSLILAIGRSCGSDLGSACAIIPLPSTRSGTMLELRRLP</sequence>
<dbReference type="EMBL" id="CP013244">
    <property type="protein sequence ID" value="ANP47044.1"/>
    <property type="molecule type" value="Genomic_DNA"/>
</dbReference>
<evidence type="ECO:0000313" key="2">
    <source>
        <dbReference type="Proteomes" id="UP000092498"/>
    </source>
</evidence>
<organism evidence="1 2">
    <name type="scientific">Candidatus Viadribacter manganicus</name>
    <dbReference type="NCBI Taxonomy" id="1759059"/>
    <lineage>
        <taxon>Bacteria</taxon>
        <taxon>Pseudomonadati</taxon>
        <taxon>Pseudomonadota</taxon>
        <taxon>Alphaproteobacteria</taxon>
        <taxon>Hyphomonadales</taxon>
        <taxon>Hyphomonadaceae</taxon>
        <taxon>Candidatus Viadribacter</taxon>
    </lineage>
</organism>
<dbReference type="KEGG" id="cbot:ATE48_14535"/>
<accession>A0A1B1AKF3</accession>
<gene>
    <name evidence="1" type="ORF">ATE48_14535</name>
</gene>
<name>A0A1B1AKF3_9PROT</name>
<proteinExistence type="predicted"/>
<dbReference type="AlphaFoldDB" id="A0A1B1AKF3"/>
<evidence type="ECO:0000313" key="1">
    <source>
        <dbReference type="EMBL" id="ANP47044.1"/>
    </source>
</evidence>
<protein>
    <submittedName>
        <fullName evidence="1">Uncharacterized protein</fullName>
    </submittedName>
</protein>
<dbReference type="InParanoid" id="A0A1B1AKF3"/>
<reference evidence="1 2" key="1">
    <citation type="submission" date="2015-11" db="EMBL/GenBank/DDBJ databases">
        <title>Whole-Genome Sequence of Candidatus Oderbacter manganicum from the National Park Lower Oder Valley, Germany.</title>
        <authorList>
            <person name="Braun B."/>
            <person name="Liere K."/>
            <person name="Szewzyk U."/>
        </authorList>
    </citation>
    <scope>NUCLEOTIDE SEQUENCE [LARGE SCALE GENOMIC DNA]</scope>
    <source>
        <strain evidence="1 2">OTSz_A_272</strain>
    </source>
</reference>